<accession>A0AAW4NTR0</accession>
<dbReference type="EMBL" id="JAHXRF010000018">
    <property type="protein sequence ID" value="MBW4866549.1"/>
    <property type="molecule type" value="Genomic_DNA"/>
</dbReference>
<keyword evidence="1" id="KW-0812">Transmembrane</keyword>
<comment type="caution">
    <text evidence="2">The sequence shown here is derived from an EMBL/GenBank/DDBJ whole genome shotgun (WGS) entry which is preliminary data.</text>
</comment>
<gene>
    <name evidence="2" type="ORF">KZY68_11180</name>
</gene>
<organism evidence="2 3">
    <name type="scientific">Segatella salivae</name>
    <dbReference type="NCBI Taxonomy" id="228604"/>
    <lineage>
        <taxon>Bacteria</taxon>
        <taxon>Pseudomonadati</taxon>
        <taxon>Bacteroidota</taxon>
        <taxon>Bacteroidia</taxon>
        <taxon>Bacteroidales</taxon>
        <taxon>Prevotellaceae</taxon>
        <taxon>Segatella</taxon>
    </lineage>
</organism>
<dbReference type="Pfam" id="PF16479">
    <property type="entry name" value="DUF5056"/>
    <property type="match status" value="1"/>
</dbReference>
<keyword evidence="1" id="KW-0472">Membrane</keyword>
<reference evidence="2" key="1">
    <citation type="submission" date="2021-07" db="EMBL/GenBank/DDBJ databases">
        <title>Genomic diversity and antimicrobial resistance of Prevotella spp. isolated from chronic lung disease airways.</title>
        <authorList>
            <person name="Webb K.A."/>
            <person name="Olagoke O.S."/>
            <person name="Baird T."/>
            <person name="Neill J."/>
            <person name="Pham A."/>
            <person name="Wells T.J."/>
            <person name="Ramsay K.A."/>
            <person name="Bell S.C."/>
            <person name="Sarovich D.S."/>
            <person name="Price E.P."/>
        </authorList>
    </citation>
    <scope>NUCLEOTIDE SEQUENCE</scope>
    <source>
        <strain evidence="2">SCHI0047.S.3</strain>
    </source>
</reference>
<evidence type="ECO:0000313" key="3">
    <source>
        <dbReference type="Proteomes" id="UP001196873"/>
    </source>
</evidence>
<protein>
    <submittedName>
        <fullName evidence="2">DUF5056 domain-containing protein</fullName>
    </submittedName>
</protein>
<feature type="transmembrane region" description="Helical" evidence="1">
    <location>
        <begin position="45"/>
        <end position="64"/>
    </location>
</feature>
<dbReference type="Proteomes" id="UP001196873">
    <property type="component" value="Unassembled WGS sequence"/>
</dbReference>
<keyword evidence="1" id="KW-1133">Transmembrane helix</keyword>
<proteinExistence type="predicted"/>
<evidence type="ECO:0000256" key="1">
    <source>
        <dbReference type="SAM" id="Phobius"/>
    </source>
</evidence>
<feature type="transmembrane region" description="Helical" evidence="1">
    <location>
        <begin position="97"/>
        <end position="116"/>
    </location>
</feature>
<evidence type="ECO:0000313" key="2">
    <source>
        <dbReference type="EMBL" id="MBW4866549.1"/>
    </source>
</evidence>
<dbReference type="InterPro" id="IPR032129">
    <property type="entry name" value="DUF5056"/>
</dbReference>
<name>A0AAW4NTR0_9BACT</name>
<dbReference type="AlphaFoldDB" id="A0AAW4NTR0"/>
<sequence length="122" mass="14111">MDMTENNIDEKLIERFFEANSLPEIENRGFSRSVMRRIPQSRTKCLNTLWMILCTVAMVIYLYVHQGMKVLFVALTHLWNSLSTSFVMPEPNLTTAIWVYVGIVSAVVFGVYQVLISDKKFI</sequence>